<dbReference type="EMBL" id="AAOT01000009">
    <property type="protein sequence ID" value="EAR51734.1"/>
    <property type="molecule type" value="Genomic_DNA"/>
</dbReference>
<feature type="coiled-coil region" evidence="1">
    <location>
        <begin position="74"/>
        <end position="129"/>
    </location>
</feature>
<gene>
    <name evidence="3" type="ORF">OG2516_06711</name>
</gene>
<organism evidence="3 4">
    <name type="scientific">Oceanicola granulosus (strain ATCC BAA-861 / DSM 15982 / KCTC 12143 / HTCC2516)</name>
    <dbReference type="NCBI Taxonomy" id="314256"/>
    <lineage>
        <taxon>Bacteria</taxon>
        <taxon>Pseudomonadati</taxon>
        <taxon>Pseudomonadota</taxon>
        <taxon>Alphaproteobacteria</taxon>
        <taxon>Rhodobacterales</taxon>
        <taxon>Roseobacteraceae</taxon>
        <taxon>Oceanicola</taxon>
    </lineage>
</organism>
<keyword evidence="1" id="KW-0175">Coiled coil</keyword>
<keyword evidence="4" id="KW-1185">Reference proteome</keyword>
<keyword evidence="2" id="KW-0732">Signal</keyword>
<evidence type="ECO:0000256" key="1">
    <source>
        <dbReference type="SAM" id="Coils"/>
    </source>
</evidence>
<proteinExistence type="predicted"/>
<evidence type="ECO:0000313" key="4">
    <source>
        <dbReference type="Proteomes" id="UP000003635"/>
    </source>
</evidence>
<dbReference type="SUPFAM" id="SSF158791">
    <property type="entry name" value="MgtE N-terminal domain-like"/>
    <property type="match status" value="1"/>
</dbReference>
<accession>Q2CGI4</accession>
<evidence type="ECO:0000256" key="2">
    <source>
        <dbReference type="SAM" id="SignalP"/>
    </source>
</evidence>
<dbReference type="Proteomes" id="UP000003635">
    <property type="component" value="Unassembled WGS sequence"/>
</dbReference>
<reference evidence="3 4" key="1">
    <citation type="journal article" date="2010" name="J. Bacteriol.">
        <title>Genome sequences of Oceanicola granulosus HTCC2516(T) and Oceanicola batsensis HTCC2597(TDelta).</title>
        <authorList>
            <person name="Thrash J.C."/>
            <person name="Cho J.C."/>
            <person name="Vergin K.L."/>
            <person name="Giovannoni S.J."/>
        </authorList>
    </citation>
    <scope>NUCLEOTIDE SEQUENCE [LARGE SCALE GENOMIC DNA]</scope>
    <source>
        <strain evidence="4">ATCC BAA-861 / DSM 15982 / KCTC 12143 / HTCC2516</strain>
    </source>
</reference>
<name>Q2CGI4_OCEGH</name>
<dbReference type="OrthoDB" id="9791432at2"/>
<evidence type="ECO:0008006" key="5">
    <source>
        <dbReference type="Google" id="ProtNLM"/>
    </source>
</evidence>
<dbReference type="eggNOG" id="COG3334">
    <property type="taxonomic scope" value="Bacteria"/>
</dbReference>
<dbReference type="STRING" id="314256.OG2516_06711"/>
<evidence type="ECO:0000313" key="3">
    <source>
        <dbReference type="EMBL" id="EAR51734.1"/>
    </source>
</evidence>
<protein>
    <recommendedName>
        <fullName evidence="5">Magnesium transporter MgtE intracellular domain-containing protein</fullName>
    </recommendedName>
</protein>
<dbReference type="RefSeq" id="WP_007254868.1">
    <property type="nucleotide sequence ID" value="NZ_CH724107.1"/>
</dbReference>
<sequence length="207" mass="22337">MSKFRLLLISLASVGALKAGLSLQGAVPDLGIDFIAAAEAAGAEAEETAPAPVVPAAAAEPAVCEAPDEIFQAIAQERDLLAEQREDIARRRAEVDLAREQLSIEAAQLNELKAELERVLAQVEAAHNGDLGRLINLYRNMKPQEAAAIMDELDLEVTVTLLGAMEERDAAPIMAQLTPVRAQAISRIIFERARLPGDQRLDDIRVE</sequence>
<dbReference type="AlphaFoldDB" id="Q2CGI4"/>
<feature type="signal peptide" evidence="2">
    <location>
        <begin position="1"/>
        <end position="18"/>
    </location>
</feature>
<comment type="caution">
    <text evidence="3">The sequence shown here is derived from an EMBL/GenBank/DDBJ whole genome shotgun (WGS) entry which is preliminary data.</text>
</comment>
<dbReference type="HOGENOM" id="CLU_1336453_0_0_5"/>
<feature type="chain" id="PRO_5004207259" description="Magnesium transporter MgtE intracellular domain-containing protein" evidence="2">
    <location>
        <begin position="19"/>
        <end position="207"/>
    </location>
</feature>